<dbReference type="RefSeq" id="WP_114676591.1">
    <property type="nucleotide sequence ID" value="NZ_CP031188.1"/>
</dbReference>
<evidence type="ECO:0000313" key="9">
    <source>
        <dbReference type="EMBL" id="AXG72828.1"/>
    </source>
</evidence>
<dbReference type="OrthoDB" id="680602at2"/>
<dbReference type="GO" id="GO:0004252">
    <property type="term" value="F:serine-type endopeptidase activity"/>
    <property type="evidence" value="ECO:0007669"/>
    <property type="project" value="InterPro"/>
</dbReference>
<feature type="transmembrane region" description="Helical" evidence="6">
    <location>
        <begin position="20"/>
        <end position="38"/>
    </location>
</feature>
<feature type="domain" description="DUF6576" evidence="8">
    <location>
        <begin position="265"/>
        <end position="295"/>
    </location>
</feature>
<proteinExistence type="predicted"/>
<comment type="subcellular location">
    <subcellularLocation>
        <location evidence="1">Membrane</location>
        <topology evidence="1">Multi-pass membrane protein</topology>
    </subcellularLocation>
</comment>
<evidence type="ECO:0000256" key="3">
    <source>
        <dbReference type="ARBA" id="ARBA00022989"/>
    </source>
</evidence>
<keyword evidence="2 6" id="KW-0812">Transmembrane</keyword>
<feature type="transmembrane region" description="Helical" evidence="6">
    <location>
        <begin position="75"/>
        <end position="99"/>
    </location>
</feature>
<evidence type="ECO:0000259" key="7">
    <source>
        <dbReference type="Pfam" id="PF01694"/>
    </source>
</evidence>
<dbReference type="KEGG" id="fat:DVK85_00695"/>
<evidence type="ECO:0000256" key="6">
    <source>
        <dbReference type="SAM" id="Phobius"/>
    </source>
</evidence>
<keyword evidence="10" id="KW-1185">Reference proteome</keyword>
<keyword evidence="3 6" id="KW-1133">Transmembrane helix</keyword>
<dbReference type="InterPro" id="IPR035952">
    <property type="entry name" value="Rhomboid-like_sf"/>
</dbReference>
<dbReference type="PANTHER" id="PTHR43066:SF11">
    <property type="entry name" value="PEPTIDASE S54 RHOMBOID DOMAIN-CONTAINING PROTEIN"/>
    <property type="match status" value="1"/>
</dbReference>
<sequence>MGFIDDLKLEYKIGGITQRLIFWNVGLFVIPFIIFSLLKLGGILVPALDWTIGGTQNLLSLSSDPADLLWKPWTLITYAFLHSGFLHIFFNMLWLYFSGRMFLTFFTQKQLFGLYILSAIFAGLVFILGYEILPIVKGIKSPMVGASAAVMAILVASAVYSPYYPVRLPLIGTIKLWHVAAFFILSDLIYVSAENTGGHIAHLAGALFGYIYIKSLQNGTDLSKGVSNIIIFFENLFKPKKKRPFKVHRNKSKSSTPQRPMGEPKNFTQKQVDEILDKISKSGYDSLTKEEKEFLFKVGK</sequence>
<accession>A0A345H8B8</accession>
<evidence type="ECO:0000256" key="5">
    <source>
        <dbReference type="SAM" id="MobiDB-lite"/>
    </source>
</evidence>
<protein>
    <submittedName>
        <fullName evidence="9">Rhomboid family intramembrane serine protease</fullName>
    </submittedName>
</protein>
<dbReference type="InterPro" id="IPR022764">
    <property type="entry name" value="Peptidase_S54_rhomboid_dom"/>
</dbReference>
<evidence type="ECO:0000256" key="1">
    <source>
        <dbReference type="ARBA" id="ARBA00004141"/>
    </source>
</evidence>
<keyword evidence="9" id="KW-0378">Hydrolase</keyword>
<keyword evidence="4 6" id="KW-0472">Membrane</keyword>
<evidence type="ECO:0000313" key="10">
    <source>
        <dbReference type="Proteomes" id="UP000253951"/>
    </source>
</evidence>
<dbReference type="InterPro" id="IPR046483">
    <property type="entry name" value="DUF6576"/>
</dbReference>
<feature type="region of interest" description="Disordered" evidence="5">
    <location>
        <begin position="245"/>
        <end position="270"/>
    </location>
</feature>
<dbReference type="Gene3D" id="1.20.1540.10">
    <property type="entry name" value="Rhomboid-like"/>
    <property type="match status" value="1"/>
</dbReference>
<organism evidence="9 10">
    <name type="scientific">Flavobacterium arcticum</name>
    <dbReference type="NCBI Taxonomy" id="1784713"/>
    <lineage>
        <taxon>Bacteria</taxon>
        <taxon>Pseudomonadati</taxon>
        <taxon>Bacteroidota</taxon>
        <taxon>Flavobacteriia</taxon>
        <taxon>Flavobacteriales</taxon>
        <taxon>Flavobacteriaceae</taxon>
        <taxon>Flavobacterium</taxon>
    </lineage>
</organism>
<reference evidence="9 10" key="1">
    <citation type="submission" date="2018-07" db="EMBL/GenBank/DDBJ databases">
        <title>Complete genome sequence of Flavobacterium arcticum type strain SM1502T.</title>
        <authorList>
            <person name="Li Y."/>
            <person name="Li D.-D."/>
        </authorList>
    </citation>
    <scope>NUCLEOTIDE SEQUENCE [LARGE SCALE GENOMIC DNA]</scope>
    <source>
        <strain evidence="9 10">SM1502</strain>
    </source>
</reference>
<evidence type="ECO:0000259" key="8">
    <source>
        <dbReference type="Pfam" id="PF20216"/>
    </source>
</evidence>
<feature type="transmembrane region" description="Helical" evidence="6">
    <location>
        <begin position="111"/>
        <end position="130"/>
    </location>
</feature>
<evidence type="ECO:0000256" key="2">
    <source>
        <dbReference type="ARBA" id="ARBA00022692"/>
    </source>
</evidence>
<dbReference type="SUPFAM" id="SSF144091">
    <property type="entry name" value="Rhomboid-like"/>
    <property type="match status" value="1"/>
</dbReference>
<feature type="domain" description="Peptidase S54 rhomboid" evidence="7">
    <location>
        <begin position="71"/>
        <end position="213"/>
    </location>
</feature>
<dbReference type="Proteomes" id="UP000253951">
    <property type="component" value="Chromosome"/>
</dbReference>
<evidence type="ECO:0000256" key="4">
    <source>
        <dbReference type="ARBA" id="ARBA00023136"/>
    </source>
</evidence>
<dbReference type="AlphaFoldDB" id="A0A345H8B8"/>
<name>A0A345H8B8_9FLAO</name>
<dbReference type="EMBL" id="CP031188">
    <property type="protein sequence ID" value="AXG72828.1"/>
    <property type="molecule type" value="Genomic_DNA"/>
</dbReference>
<dbReference type="GO" id="GO:0016020">
    <property type="term" value="C:membrane"/>
    <property type="evidence" value="ECO:0007669"/>
    <property type="project" value="UniProtKB-SubCell"/>
</dbReference>
<gene>
    <name evidence="9" type="ORF">DVK85_00695</name>
</gene>
<dbReference type="Pfam" id="PF20216">
    <property type="entry name" value="DUF6576"/>
    <property type="match status" value="1"/>
</dbReference>
<feature type="transmembrane region" description="Helical" evidence="6">
    <location>
        <begin position="142"/>
        <end position="164"/>
    </location>
</feature>
<keyword evidence="9" id="KW-0645">Protease</keyword>
<dbReference type="PANTHER" id="PTHR43066">
    <property type="entry name" value="RHOMBOID-RELATED PROTEIN"/>
    <property type="match status" value="1"/>
</dbReference>
<dbReference type="Pfam" id="PF01694">
    <property type="entry name" value="Rhomboid"/>
    <property type="match status" value="1"/>
</dbReference>
<dbReference type="GO" id="GO:0006508">
    <property type="term" value="P:proteolysis"/>
    <property type="evidence" value="ECO:0007669"/>
    <property type="project" value="UniProtKB-KW"/>
</dbReference>